<name>A0ABS8VRJ2_DATST</name>
<protein>
    <submittedName>
        <fullName evidence="2">Uncharacterized protein</fullName>
    </submittedName>
</protein>
<accession>A0ABS8VRJ2</accession>
<comment type="caution">
    <text evidence="2">The sequence shown here is derived from an EMBL/GenBank/DDBJ whole genome shotgun (WGS) entry which is preliminary data.</text>
</comment>
<feature type="region of interest" description="Disordered" evidence="1">
    <location>
        <begin position="41"/>
        <end position="66"/>
    </location>
</feature>
<gene>
    <name evidence="2" type="ORF">HAX54_040442</name>
</gene>
<feature type="compositionally biased region" description="Polar residues" evidence="1">
    <location>
        <begin position="41"/>
        <end position="54"/>
    </location>
</feature>
<evidence type="ECO:0000256" key="1">
    <source>
        <dbReference type="SAM" id="MobiDB-lite"/>
    </source>
</evidence>
<evidence type="ECO:0000313" key="2">
    <source>
        <dbReference type="EMBL" id="MCE0482063.1"/>
    </source>
</evidence>
<dbReference type="Proteomes" id="UP000823775">
    <property type="component" value="Unassembled WGS sequence"/>
</dbReference>
<keyword evidence="3" id="KW-1185">Reference proteome</keyword>
<sequence length="105" mass="11807">MQLPLSDKSLASAAMVWKRRITGQPSVQAPILPTTTLFSTSEQSGASWIGTSETPVPHKSKDAKHRFGAGYNQNTLKVKIHKERFRTPYAKCRWQPAKCRIIRKA</sequence>
<reference evidence="2 3" key="1">
    <citation type="journal article" date="2021" name="BMC Genomics">
        <title>Datura genome reveals duplications of psychoactive alkaloid biosynthetic genes and high mutation rate following tissue culture.</title>
        <authorList>
            <person name="Rajewski A."/>
            <person name="Carter-House D."/>
            <person name="Stajich J."/>
            <person name="Litt A."/>
        </authorList>
    </citation>
    <scope>NUCLEOTIDE SEQUENCE [LARGE SCALE GENOMIC DNA]</scope>
    <source>
        <strain evidence="2">AR-01</strain>
    </source>
</reference>
<organism evidence="2 3">
    <name type="scientific">Datura stramonium</name>
    <name type="common">Jimsonweed</name>
    <name type="synonym">Common thornapple</name>
    <dbReference type="NCBI Taxonomy" id="4076"/>
    <lineage>
        <taxon>Eukaryota</taxon>
        <taxon>Viridiplantae</taxon>
        <taxon>Streptophyta</taxon>
        <taxon>Embryophyta</taxon>
        <taxon>Tracheophyta</taxon>
        <taxon>Spermatophyta</taxon>
        <taxon>Magnoliopsida</taxon>
        <taxon>eudicotyledons</taxon>
        <taxon>Gunneridae</taxon>
        <taxon>Pentapetalae</taxon>
        <taxon>asterids</taxon>
        <taxon>lamiids</taxon>
        <taxon>Solanales</taxon>
        <taxon>Solanaceae</taxon>
        <taxon>Solanoideae</taxon>
        <taxon>Datureae</taxon>
        <taxon>Datura</taxon>
    </lineage>
</organism>
<proteinExistence type="predicted"/>
<dbReference type="EMBL" id="JACEIK010005706">
    <property type="protein sequence ID" value="MCE0482063.1"/>
    <property type="molecule type" value="Genomic_DNA"/>
</dbReference>
<evidence type="ECO:0000313" key="3">
    <source>
        <dbReference type="Proteomes" id="UP000823775"/>
    </source>
</evidence>